<comment type="caution">
    <text evidence="1">The sequence shown here is derived from an EMBL/GenBank/DDBJ whole genome shotgun (WGS) entry which is preliminary data.</text>
</comment>
<name>A0AC61L0H1_9EURY</name>
<reference evidence="1" key="1">
    <citation type="submission" date="2018-01" db="EMBL/GenBank/DDBJ databases">
        <authorList>
            <person name="Krukenberg V."/>
        </authorList>
    </citation>
    <scope>NUCLEOTIDE SEQUENCE</scope>
    <source>
        <strain evidence="1">E20ANME2</strain>
    </source>
</reference>
<dbReference type="EMBL" id="PQXF01000029">
    <property type="protein sequence ID" value="PXF59058.1"/>
    <property type="molecule type" value="Genomic_DNA"/>
</dbReference>
<sequence length="646" mass="73315">MKTAKSDLTGMYAQSIGIDAARELIAKKIDAAALEDKESYTEEEIIRICNELLKEGGLTGIVAQTFLIQLEYRKSEEQRLLLDNIDTQIWYLADAEVYGAVNKAHAEFFGVDKEDLEGNNLYDVIGRVEAKVSIDGNREVFEKKRQMRVEEWVKNGRGELRLLSITKTPKLNDDSDVEYVICAAEDITERKLAEEQITRLNSVLMAIRNVNELLVTEKDRNSLLQKCCDALIDARGYDAVWLVLFEDGKRIVKVVGSGFPDDVSRFSRHIVSGDNPLCIRDALASEEAVVTLDKSRECKDCFFKDTCRGRDATILRVEHAGRFFGLLAVLLAPDVAVDDEEKSLLAEVASDIAIGLHDIEMIGILREREQIVRRQNEMLMELAKCKELYSGDLADLLQVITEATAHAVEVERVSVWLYEGDHSTIRCTDLYELSTDHHSEGMVLAAADYPFYFEALEEGAFIAAHDAHKDPRTREFSDSYLTPLGIKSMMDVPIRLKGAVVGVVCYEHVGSARRWTMEEENFARSPADYISLAMEADERRRAEDALRHATLSLQEHVVMLEESNKRVEEASRLREHFLKETSHRIITPVAIVGGYSKWLLRWSNNLDNDQKEKIRLICERNEEVQTLVRDALEEKYLEDVEQGGAW</sequence>
<accession>A0AC61L0H1</accession>
<organism evidence="1 2">
    <name type="scientific">Candidatus Methanogaster sp</name>
    <dbReference type="NCBI Taxonomy" id="3386292"/>
    <lineage>
        <taxon>Archaea</taxon>
        <taxon>Methanobacteriati</taxon>
        <taxon>Methanobacteriota</taxon>
        <taxon>Stenosarchaea group</taxon>
        <taxon>Methanomicrobia</taxon>
        <taxon>Methanosarcinales</taxon>
        <taxon>ANME-2 cluster</taxon>
        <taxon>Candidatus Methanogasteraceae</taxon>
        <taxon>Candidatus Methanogaster</taxon>
    </lineage>
</organism>
<evidence type="ECO:0000313" key="1">
    <source>
        <dbReference type="EMBL" id="PXF59058.1"/>
    </source>
</evidence>
<gene>
    <name evidence="1" type="ORF">C4B59_12285</name>
</gene>
<evidence type="ECO:0000313" key="2">
    <source>
        <dbReference type="Proteomes" id="UP000248329"/>
    </source>
</evidence>
<proteinExistence type="predicted"/>
<dbReference type="Proteomes" id="UP000248329">
    <property type="component" value="Unassembled WGS sequence"/>
</dbReference>
<protein>
    <submittedName>
        <fullName evidence="1">Uncharacterized protein</fullName>
    </submittedName>
</protein>